<evidence type="ECO:0000256" key="6">
    <source>
        <dbReference type="SAM" id="Phobius"/>
    </source>
</evidence>
<feature type="transmembrane region" description="Helical" evidence="6">
    <location>
        <begin position="64"/>
        <end position="83"/>
    </location>
</feature>
<name>A0A091BLY1_9GAMM</name>
<dbReference type="Pfam" id="PF12823">
    <property type="entry name" value="DUF3817"/>
    <property type="match status" value="1"/>
</dbReference>
<comment type="caution">
    <text evidence="8">The sequence shown here is derived from an EMBL/GenBank/DDBJ whole genome shotgun (WGS) entry which is preliminary data.</text>
</comment>
<keyword evidence="2" id="KW-1003">Cell membrane</keyword>
<dbReference type="eggNOG" id="COG2814">
    <property type="taxonomic scope" value="Bacteria"/>
</dbReference>
<feature type="transmembrane region" description="Helical" evidence="6">
    <location>
        <begin position="7"/>
        <end position="28"/>
    </location>
</feature>
<keyword evidence="5 6" id="KW-0472">Membrane</keyword>
<dbReference type="PANTHER" id="PTHR40077">
    <property type="entry name" value="MEMBRANE PROTEIN-RELATED"/>
    <property type="match status" value="1"/>
</dbReference>
<dbReference type="EMBL" id="AVCH01000184">
    <property type="protein sequence ID" value="KFN45325.1"/>
    <property type="molecule type" value="Genomic_DNA"/>
</dbReference>
<evidence type="ECO:0000313" key="8">
    <source>
        <dbReference type="EMBL" id="KFN45325.1"/>
    </source>
</evidence>
<evidence type="ECO:0000256" key="4">
    <source>
        <dbReference type="ARBA" id="ARBA00022989"/>
    </source>
</evidence>
<feature type="domain" description="DUF3817" evidence="7">
    <location>
        <begin position="2"/>
        <end position="89"/>
    </location>
</feature>
<dbReference type="OrthoDB" id="9342687at2"/>
<gene>
    <name evidence="8" type="ORF">N790_10100</name>
</gene>
<dbReference type="Proteomes" id="UP000029392">
    <property type="component" value="Unassembled WGS sequence"/>
</dbReference>
<dbReference type="NCBIfam" id="TIGR03954">
    <property type="entry name" value="integ_memb_HG"/>
    <property type="match status" value="1"/>
</dbReference>
<dbReference type="AlphaFoldDB" id="A0A091BLY1"/>
<proteinExistence type="predicted"/>
<dbReference type="STRING" id="1384054.N790_10100"/>
<dbReference type="PATRIC" id="fig|1384054.3.peg.2179"/>
<evidence type="ECO:0000313" key="9">
    <source>
        <dbReference type="Proteomes" id="UP000029392"/>
    </source>
</evidence>
<feature type="transmembrane region" description="Helical" evidence="6">
    <location>
        <begin position="34"/>
        <end position="57"/>
    </location>
</feature>
<dbReference type="RefSeq" id="WP_043804381.1">
    <property type="nucleotide sequence ID" value="NZ_AVCH01000184.1"/>
</dbReference>
<reference evidence="8 9" key="1">
    <citation type="submission" date="2013-09" db="EMBL/GenBank/DDBJ databases">
        <title>Genome sequencing of Arenimonas malthae.</title>
        <authorList>
            <person name="Chen F."/>
            <person name="Wang G."/>
        </authorList>
    </citation>
    <scope>NUCLEOTIDE SEQUENCE [LARGE SCALE GENOMIC DNA]</scope>
    <source>
        <strain evidence="8 9">CC-JY-1</strain>
    </source>
</reference>
<dbReference type="InterPro" id="IPR023845">
    <property type="entry name" value="DUF3817_TM"/>
</dbReference>
<organism evidence="8 9">
    <name type="scientific">Arenimonas malthae CC-JY-1</name>
    <dbReference type="NCBI Taxonomy" id="1384054"/>
    <lineage>
        <taxon>Bacteria</taxon>
        <taxon>Pseudomonadati</taxon>
        <taxon>Pseudomonadota</taxon>
        <taxon>Gammaproteobacteria</taxon>
        <taxon>Lysobacterales</taxon>
        <taxon>Lysobacteraceae</taxon>
        <taxon>Arenimonas</taxon>
    </lineage>
</organism>
<accession>A0A091BLY1</accession>
<dbReference type="PANTHER" id="PTHR40077:SF1">
    <property type="entry name" value="MEMBRANE PROTEIN"/>
    <property type="match status" value="1"/>
</dbReference>
<keyword evidence="3 6" id="KW-0812">Transmembrane</keyword>
<comment type="subcellular location">
    <subcellularLocation>
        <location evidence="1">Cell membrane</location>
        <topology evidence="1">Multi-pass membrane protein</topology>
    </subcellularLocation>
</comment>
<keyword evidence="9" id="KW-1185">Reference proteome</keyword>
<evidence type="ECO:0000256" key="2">
    <source>
        <dbReference type="ARBA" id="ARBA00022475"/>
    </source>
</evidence>
<protein>
    <recommendedName>
        <fullName evidence="7">DUF3817 domain-containing protein</fullName>
    </recommendedName>
</protein>
<keyword evidence="4 6" id="KW-1133">Transmembrane helix</keyword>
<sequence length="105" mass="11528">MLRSFRLLSLIEGLSLITLLFIAMPAKYQFGHDFVWPVGMAHGVLWLAFVAMSLLVSHLRKWSVGAWLLALLCSVVPLGFLLLDARLKRELAAPTAGQPATASPK</sequence>
<evidence type="ECO:0000256" key="5">
    <source>
        <dbReference type="ARBA" id="ARBA00023136"/>
    </source>
</evidence>
<dbReference type="GO" id="GO:0005886">
    <property type="term" value="C:plasma membrane"/>
    <property type="evidence" value="ECO:0007669"/>
    <property type="project" value="UniProtKB-SubCell"/>
</dbReference>
<evidence type="ECO:0000256" key="3">
    <source>
        <dbReference type="ARBA" id="ARBA00022692"/>
    </source>
</evidence>
<evidence type="ECO:0000256" key="1">
    <source>
        <dbReference type="ARBA" id="ARBA00004651"/>
    </source>
</evidence>
<evidence type="ECO:0000259" key="7">
    <source>
        <dbReference type="Pfam" id="PF12823"/>
    </source>
</evidence>